<keyword evidence="6 9" id="KW-0067">ATP-binding</keyword>
<dbReference type="InterPro" id="IPR013563">
    <property type="entry name" value="Oligopep_ABC_C"/>
</dbReference>
<reference evidence="9 10" key="1">
    <citation type="journal article" date="2013" name="Genome Biol.">
        <title>Genomic analysis reveals key aspects of prokaryotic symbiosis in the phototrophic consortium "Chlorochromatium aggregatum".</title>
        <authorList>
            <person name="Liu Z."/>
            <person name="Muller J."/>
            <person name="Li T."/>
            <person name="Alvey R.M."/>
            <person name="Vogl K."/>
            <person name="Frigaard N.U."/>
            <person name="Rockwell N.C."/>
            <person name="Boyd E.S."/>
            <person name="Tomsho L.P."/>
            <person name="Schuster S.C."/>
            <person name="Henke P."/>
            <person name="Rohde M."/>
            <person name="Overmann J."/>
            <person name="Bryant D.A."/>
        </authorList>
    </citation>
    <scope>NUCLEOTIDE SEQUENCE [LARGE SCALE GENOMIC DNA]</scope>
    <source>
        <strain evidence="9">CR</strain>
    </source>
</reference>
<dbReference type="GO" id="GO:0016887">
    <property type="term" value="F:ATP hydrolysis activity"/>
    <property type="evidence" value="ECO:0007669"/>
    <property type="project" value="InterPro"/>
</dbReference>
<evidence type="ECO:0000256" key="7">
    <source>
        <dbReference type="ARBA" id="ARBA00023136"/>
    </source>
</evidence>
<dbReference type="Pfam" id="PF00005">
    <property type="entry name" value="ABC_tran"/>
    <property type="match status" value="2"/>
</dbReference>
<feature type="domain" description="ABC transporter" evidence="8">
    <location>
        <begin position="301"/>
        <end position="551"/>
    </location>
</feature>
<dbReference type="InterPro" id="IPR003439">
    <property type="entry name" value="ABC_transporter-like_ATP-bd"/>
</dbReference>
<keyword evidence="4" id="KW-1003">Cell membrane</keyword>
<dbReference type="PATRIC" id="fig|946483.4.peg.991"/>
<feature type="domain" description="ABC transporter" evidence="8">
    <location>
        <begin position="6"/>
        <end position="250"/>
    </location>
</feature>
<dbReference type="NCBIfam" id="NF008453">
    <property type="entry name" value="PRK11308.1"/>
    <property type="match status" value="2"/>
</dbReference>
<dbReference type="InterPro" id="IPR027417">
    <property type="entry name" value="P-loop_NTPase"/>
</dbReference>
<dbReference type="GO" id="GO:0005886">
    <property type="term" value="C:plasma membrane"/>
    <property type="evidence" value="ECO:0007669"/>
    <property type="project" value="UniProtKB-SubCell"/>
</dbReference>
<dbReference type="EMBL" id="CP004885">
    <property type="protein sequence ID" value="AGX87086.1"/>
    <property type="molecule type" value="Genomic_DNA"/>
</dbReference>
<dbReference type="SMART" id="SM00382">
    <property type="entry name" value="AAA"/>
    <property type="match status" value="2"/>
</dbReference>
<evidence type="ECO:0000259" key="8">
    <source>
        <dbReference type="PROSITE" id="PS50893"/>
    </source>
</evidence>
<dbReference type="STRING" id="946483.Cenrod_0986"/>
<keyword evidence="5" id="KW-0547">Nucleotide-binding</keyword>
<dbReference type="RefSeq" id="WP_022771905.1">
    <property type="nucleotide sequence ID" value="NC_022576.1"/>
</dbReference>
<evidence type="ECO:0000256" key="1">
    <source>
        <dbReference type="ARBA" id="ARBA00004417"/>
    </source>
</evidence>
<comment type="subcellular location">
    <subcellularLocation>
        <location evidence="1">Cell inner membrane</location>
        <topology evidence="1">Peripheral membrane protein</topology>
    </subcellularLocation>
</comment>
<evidence type="ECO:0000313" key="10">
    <source>
        <dbReference type="Proteomes" id="UP000017184"/>
    </source>
</evidence>
<dbReference type="PROSITE" id="PS50893">
    <property type="entry name" value="ABC_TRANSPORTER_2"/>
    <property type="match status" value="2"/>
</dbReference>
<keyword evidence="3" id="KW-0813">Transport</keyword>
<dbReference type="InterPro" id="IPR017871">
    <property type="entry name" value="ABC_transporter-like_CS"/>
</dbReference>
<proteinExistence type="inferred from homology"/>
<accession>U5N6C8</accession>
<dbReference type="InterPro" id="IPR050388">
    <property type="entry name" value="ABC_Ni/Peptide_Import"/>
</dbReference>
<dbReference type="HOGENOM" id="CLU_000604_86_2_4"/>
<dbReference type="PANTHER" id="PTHR43297">
    <property type="entry name" value="OLIGOPEPTIDE TRANSPORT ATP-BINDING PROTEIN APPD"/>
    <property type="match status" value="1"/>
</dbReference>
<dbReference type="AlphaFoldDB" id="U5N6C8"/>
<evidence type="ECO:0000256" key="3">
    <source>
        <dbReference type="ARBA" id="ARBA00022448"/>
    </source>
</evidence>
<sequence length="575" mass="62627">MTAPLLDVRGLTVRFGGQTVVDHVSFVLEAGERLALVGESGSGKTLTALSLLRLVADAQIDGSAWYAGQDLLALPEAALRHVRGSQIAVVFQEPMTALNPLWTAGEQIAEVLVPIAGYSRKQARAAAVEWLREVDVDDPERCARSYPHQLSGGQRQRVLIAMALAGSPRILLADEPTTALDATLRCKMIDLLSVLQQKHGIAIVLITHDLPLVRRFADRVLIMGAGRIVEAGRPQDVLQRPGHPLTQRLLAGQLPPRLADVVPIEATPGNERPPAVVPAKEALIPEFHAPETPPVLEARGVCVEYATRIAGWRGWFRSGVVRAVDAVGFRLLPRSTLGIVGESGSGKSTLALALLGLVGYRGEVRVCGQPWNRSRLEDRNLRHHIQVVFQDPYSSLSSRMTAEELVAEGLRVHAPGLDARQRREKVRAALREVGLDTGNDAAMLERYPHEFSGGQRQRLSIARALVIDPDILVLDEPTSALDAGVARDILELFARLQRDRGMAYVLITHDMAVIRAMAHHVLVMQSGRIVESAPIANLLHHPRHPCTQALLDASFGPDMEKNASARMADYDQRGG</sequence>
<evidence type="ECO:0000256" key="4">
    <source>
        <dbReference type="ARBA" id="ARBA00022475"/>
    </source>
</evidence>
<organism evidence="9 10">
    <name type="scientific">Candidatus Symbiobacter mobilis CR</name>
    <dbReference type="NCBI Taxonomy" id="946483"/>
    <lineage>
        <taxon>Bacteria</taxon>
        <taxon>Pseudomonadati</taxon>
        <taxon>Pseudomonadota</taxon>
        <taxon>Betaproteobacteria</taxon>
        <taxon>Burkholderiales</taxon>
        <taxon>Comamonadaceae</taxon>
    </lineage>
</organism>
<keyword evidence="7" id="KW-0472">Membrane</keyword>
<evidence type="ECO:0000313" key="9">
    <source>
        <dbReference type="EMBL" id="AGX87086.1"/>
    </source>
</evidence>
<dbReference type="eggNOG" id="COG4172">
    <property type="taxonomic scope" value="Bacteria"/>
</dbReference>
<evidence type="ECO:0000256" key="5">
    <source>
        <dbReference type="ARBA" id="ARBA00022741"/>
    </source>
</evidence>
<protein>
    <submittedName>
        <fullName evidence="9">ABC-type transporter ATP-binding protein</fullName>
    </submittedName>
</protein>
<dbReference type="Pfam" id="PF08352">
    <property type="entry name" value="oligo_HPY"/>
    <property type="match status" value="1"/>
</dbReference>
<dbReference type="GO" id="GO:0015833">
    <property type="term" value="P:peptide transport"/>
    <property type="evidence" value="ECO:0007669"/>
    <property type="project" value="InterPro"/>
</dbReference>
<dbReference type="KEGG" id="cbx:Cenrod_0986"/>
<dbReference type="InterPro" id="IPR003593">
    <property type="entry name" value="AAA+_ATPase"/>
</dbReference>
<evidence type="ECO:0000256" key="6">
    <source>
        <dbReference type="ARBA" id="ARBA00022840"/>
    </source>
</evidence>
<dbReference type="GO" id="GO:0005524">
    <property type="term" value="F:ATP binding"/>
    <property type="evidence" value="ECO:0007669"/>
    <property type="project" value="UniProtKB-KW"/>
</dbReference>
<dbReference type="CDD" id="cd03257">
    <property type="entry name" value="ABC_NikE_OppD_transporters"/>
    <property type="match status" value="2"/>
</dbReference>
<gene>
    <name evidence="9" type="ORF">Cenrod_0986</name>
</gene>
<dbReference type="PANTHER" id="PTHR43297:SF2">
    <property type="entry name" value="DIPEPTIDE TRANSPORT ATP-BINDING PROTEIN DPPD"/>
    <property type="match status" value="1"/>
</dbReference>
<dbReference type="SUPFAM" id="SSF52540">
    <property type="entry name" value="P-loop containing nucleoside triphosphate hydrolases"/>
    <property type="match status" value="2"/>
</dbReference>
<evidence type="ECO:0000256" key="2">
    <source>
        <dbReference type="ARBA" id="ARBA00005417"/>
    </source>
</evidence>
<name>U5N6C8_9BURK</name>
<dbReference type="Proteomes" id="UP000017184">
    <property type="component" value="Chromosome"/>
</dbReference>
<dbReference type="PROSITE" id="PS00211">
    <property type="entry name" value="ABC_TRANSPORTER_1"/>
    <property type="match status" value="2"/>
</dbReference>
<dbReference type="Gene3D" id="3.40.50.300">
    <property type="entry name" value="P-loop containing nucleotide triphosphate hydrolases"/>
    <property type="match status" value="2"/>
</dbReference>
<keyword evidence="10" id="KW-1185">Reference proteome</keyword>
<comment type="similarity">
    <text evidence="2">Belongs to the ABC transporter superfamily.</text>
</comment>